<feature type="transmembrane region" description="Helical" evidence="1">
    <location>
        <begin position="92"/>
        <end position="114"/>
    </location>
</feature>
<name>A0A2N6UFS3_9LACT</name>
<dbReference type="InterPro" id="IPR036390">
    <property type="entry name" value="WH_DNA-bd_sf"/>
</dbReference>
<dbReference type="EMBL" id="PNHQ01000002">
    <property type="protein sequence ID" value="PMC80479.1"/>
    <property type="molecule type" value="Genomic_DNA"/>
</dbReference>
<accession>A0A2N6UFS3</accession>
<comment type="caution">
    <text evidence="2">The sequence shown here is derived from an EMBL/GenBank/DDBJ whole genome shotgun (WGS) entry which is preliminary data.</text>
</comment>
<protein>
    <recommendedName>
        <fullName evidence="4">MarR family transcriptional regulator</fullName>
    </recommendedName>
</protein>
<keyword evidence="1" id="KW-1133">Transmembrane helix</keyword>
<dbReference type="AlphaFoldDB" id="A0A2N6UFS3"/>
<evidence type="ECO:0000256" key="1">
    <source>
        <dbReference type="SAM" id="Phobius"/>
    </source>
</evidence>
<dbReference type="RefSeq" id="WP_102198754.1">
    <property type="nucleotide sequence ID" value="NZ_PNHQ01000002.1"/>
</dbReference>
<dbReference type="Gene3D" id="1.10.10.10">
    <property type="entry name" value="Winged helix-like DNA-binding domain superfamily/Winged helix DNA-binding domain"/>
    <property type="match status" value="1"/>
</dbReference>
<proteinExistence type="predicted"/>
<dbReference type="InterPro" id="IPR036388">
    <property type="entry name" value="WH-like_DNA-bd_sf"/>
</dbReference>
<dbReference type="Proteomes" id="UP000235701">
    <property type="component" value="Unassembled WGS sequence"/>
</dbReference>
<reference evidence="2 3" key="1">
    <citation type="submission" date="2017-09" db="EMBL/GenBank/DDBJ databases">
        <title>Bacterial strain isolated from the female urinary microbiota.</title>
        <authorList>
            <person name="Thomas-White K."/>
            <person name="Kumar N."/>
            <person name="Forster S."/>
            <person name="Putonti C."/>
            <person name="Lawley T."/>
            <person name="Wolfe A.J."/>
        </authorList>
    </citation>
    <scope>NUCLEOTIDE SEQUENCE [LARGE SCALE GENOMIC DNA]</scope>
    <source>
        <strain evidence="2 3">UMB0240</strain>
    </source>
</reference>
<keyword evidence="3" id="KW-1185">Reference proteome</keyword>
<keyword evidence="1" id="KW-0472">Membrane</keyword>
<evidence type="ECO:0000313" key="3">
    <source>
        <dbReference type="Proteomes" id="UP000235701"/>
    </source>
</evidence>
<evidence type="ECO:0000313" key="2">
    <source>
        <dbReference type="EMBL" id="PMC80479.1"/>
    </source>
</evidence>
<keyword evidence="1" id="KW-0812">Transmembrane</keyword>
<organism evidence="2 3">
    <name type="scientific">Aerococcus viridans</name>
    <dbReference type="NCBI Taxonomy" id="1377"/>
    <lineage>
        <taxon>Bacteria</taxon>
        <taxon>Bacillati</taxon>
        <taxon>Bacillota</taxon>
        <taxon>Bacilli</taxon>
        <taxon>Lactobacillales</taxon>
        <taxon>Aerococcaceae</taxon>
        <taxon>Aerococcus</taxon>
    </lineage>
</organism>
<dbReference type="SUPFAM" id="SSF46785">
    <property type="entry name" value="Winged helix' DNA-binding domain"/>
    <property type="match status" value="1"/>
</dbReference>
<sequence>MDIKLSKKERNVLEYLDSSEVRNQIVGVSADYLAGRIGLPTTTSKDILQKLASLSFIEQRESGYPKKEIKYVITSEGESYLEIDKELRINRVIWNIIVPILVAFFTSLLTSLIMS</sequence>
<gene>
    <name evidence="2" type="ORF">CJ191_01335</name>
</gene>
<evidence type="ECO:0008006" key="4">
    <source>
        <dbReference type="Google" id="ProtNLM"/>
    </source>
</evidence>